<feature type="region of interest" description="Disordered" evidence="6">
    <location>
        <begin position="491"/>
        <end position="526"/>
    </location>
</feature>
<evidence type="ECO:0000256" key="5">
    <source>
        <dbReference type="ARBA" id="ARBA00023172"/>
    </source>
</evidence>
<dbReference type="InterPro" id="IPR010095">
    <property type="entry name" value="Cas12f1-like_TNB"/>
</dbReference>
<evidence type="ECO:0000256" key="4">
    <source>
        <dbReference type="ARBA" id="ARBA00023125"/>
    </source>
</evidence>
<evidence type="ECO:0000259" key="8">
    <source>
        <dbReference type="Pfam" id="PF07282"/>
    </source>
</evidence>
<dbReference type="NCBIfam" id="TIGR01766">
    <property type="entry name" value="IS200/IS605 family accessory protein TnpB-like domain"/>
    <property type="match status" value="1"/>
</dbReference>
<dbReference type="Proteomes" id="UP000069850">
    <property type="component" value="Chromosome 1"/>
</dbReference>
<organism evidence="9 10">
    <name type="scientific">Methanoculleus bourgensis</name>
    <dbReference type="NCBI Taxonomy" id="83986"/>
    <lineage>
        <taxon>Archaea</taxon>
        <taxon>Methanobacteriati</taxon>
        <taxon>Methanobacteriota</taxon>
        <taxon>Stenosarchaea group</taxon>
        <taxon>Methanomicrobia</taxon>
        <taxon>Methanomicrobiales</taxon>
        <taxon>Methanomicrobiaceae</taxon>
        <taxon>Methanoculleus</taxon>
    </lineage>
</organism>
<accession>A0A0X3BQJ3</accession>
<dbReference type="EMBL" id="LT158599">
    <property type="protein sequence ID" value="CVK33814.1"/>
    <property type="molecule type" value="Genomic_DNA"/>
</dbReference>
<dbReference type="InterPro" id="IPR051399">
    <property type="entry name" value="RNA-guided_DNA_endo/Transpos"/>
</dbReference>
<evidence type="ECO:0000256" key="2">
    <source>
        <dbReference type="ARBA" id="ARBA00011044"/>
    </source>
</evidence>
<dbReference type="AlphaFoldDB" id="A0A0X3BQJ3"/>
<reference evidence="9 10" key="1">
    <citation type="submission" date="2016-01" db="EMBL/GenBank/DDBJ databases">
        <authorList>
            <person name="Manzoor S."/>
        </authorList>
    </citation>
    <scope>NUCLEOTIDE SEQUENCE [LARGE SCALE GENOMIC DNA]</scope>
    <source>
        <strain evidence="9">Methanoculleus sp MAB1</strain>
    </source>
</reference>
<keyword evidence="3" id="KW-0815">Transposition</keyword>
<comment type="similarity">
    <text evidence="1">In the C-terminal section; belongs to the transposase 35 family.</text>
</comment>
<feature type="domain" description="Cas12f1-like TNB" evidence="8">
    <location>
        <begin position="425"/>
        <end position="489"/>
    </location>
</feature>
<proteinExistence type="inferred from homology"/>
<keyword evidence="4" id="KW-0238">DNA-binding</keyword>
<dbReference type="GO" id="GO:0006310">
    <property type="term" value="P:DNA recombination"/>
    <property type="evidence" value="ECO:0007669"/>
    <property type="project" value="UniProtKB-KW"/>
</dbReference>
<dbReference type="PANTHER" id="PTHR30405:SF11">
    <property type="entry name" value="RNA-GUIDED DNA ENDONUCLEASE RV2885C-RELATED"/>
    <property type="match status" value="1"/>
</dbReference>
<evidence type="ECO:0000313" key="10">
    <source>
        <dbReference type="Proteomes" id="UP000069850"/>
    </source>
</evidence>
<evidence type="ECO:0000313" key="9">
    <source>
        <dbReference type="EMBL" id="CVK33814.1"/>
    </source>
</evidence>
<sequence>MLRQDGSGQKISEFVELIKEWEMHFYVPNDSVRIICYEMGEDHTDSRMAGQITDRTHLAYAIAYGFKYFISTDTLIKSYQLPHALTKYGFRIMGRGAPLLFVGGGIGPPHITIHFHPAEIFFMPGECQPRRCMQSVTKLRLFASPDERRMLFATMERYNAACNAVSPVAFSERQFSNIGLQKRLYSHVRETFGLSAQMAQLAIRKVVGSYRSTKEAIKEQNKVLAALGKPLKTLTELSFREHGAIGYDARVLSLGQNRVSIWTLEGRIKLRYSKPAYFPAVTTVKQTDLVYRDGAFWLYATVETPDTEPAEPTEYLGVDLGVVNIATTSDGEAFSSAATEKVRQRYGRLRGALQKTGTRSAKRKLRKIAGREHRFKTDTNHVISKQIVCAAEGTKRGIALEDLNGILLRTTVRHDQRERHHKWAFRQLRSFIEYKAQRAGVTVQVIDGAYTSQQCSVCGFVHPDNRLTQAAFRCLACGHTENADLNASLETSLPGPPSTGLLRSAPPTPGERWKRKPTKSMVPPTASCPRLKLGVVD</sequence>
<comment type="similarity">
    <text evidence="2">In the N-terminal section; belongs to the transposase 2 family.</text>
</comment>
<dbReference type="NCBIfam" id="NF040570">
    <property type="entry name" value="guided_TnpB"/>
    <property type="match status" value="1"/>
</dbReference>
<dbReference type="PANTHER" id="PTHR30405">
    <property type="entry name" value="TRANSPOSASE"/>
    <property type="match status" value="1"/>
</dbReference>
<name>A0A0X3BQJ3_9EURY</name>
<evidence type="ECO:0000256" key="3">
    <source>
        <dbReference type="ARBA" id="ARBA00022578"/>
    </source>
</evidence>
<gene>
    <name evidence="9" type="ORF">MMAB1_2601</name>
</gene>
<dbReference type="GO" id="GO:0003677">
    <property type="term" value="F:DNA binding"/>
    <property type="evidence" value="ECO:0007669"/>
    <property type="project" value="UniProtKB-KW"/>
</dbReference>
<dbReference type="GO" id="GO:0032196">
    <property type="term" value="P:transposition"/>
    <property type="evidence" value="ECO:0007669"/>
    <property type="project" value="UniProtKB-KW"/>
</dbReference>
<evidence type="ECO:0000259" key="7">
    <source>
        <dbReference type="Pfam" id="PF01385"/>
    </source>
</evidence>
<keyword evidence="5" id="KW-0233">DNA recombination</keyword>
<dbReference type="Pfam" id="PF01385">
    <property type="entry name" value="OrfB_IS605"/>
    <property type="match status" value="1"/>
</dbReference>
<dbReference type="InterPro" id="IPR001959">
    <property type="entry name" value="Transposase"/>
</dbReference>
<dbReference type="Pfam" id="PF07282">
    <property type="entry name" value="Cas12f1-like_TNB"/>
    <property type="match status" value="1"/>
</dbReference>
<evidence type="ECO:0000256" key="6">
    <source>
        <dbReference type="SAM" id="MobiDB-lite"/>
    </source>
</evidence>
<dbReference type="KEGG" id="mema:MMAB1_2601"/>
<evidence type="ECO:0000256" key="1">
    <source>
        <dbReference type="ARBA" id="ARBA00008761"/>
    </source>
</evidence>
<protein>
    <submittedName>
        <fullName evidence="9">Transposase</fullName>
    </submittedName>
</protein>
<feature type="domain" description="Probable transposase IS891/IS1136/IS1341" evidence="7">
    <location>
        <begin position="302"/>
        <end position="392"/>
    </location>
</feature>